<dbReference type="EMBL" id="LTBA01000013">
    <property type="protein sequence ID" value="KYH34634.1"/>
    <property type="molecule type" value="Genomic_DNA"/>
</dbReference>
<evidence type="ECO:0000256" key="2">
    <source>
        <dbReference type="ARBA" id="ARBA00008785"/>
    </source>
</evidence>
<dbReference type="SUPFAM" id="SSF51735">
    <property type="entry name" value="NAD(P)-binding Rossmann-fold domains"/>
    <property type="match status" value="1"/>
</dbReference>
<dbReference type="OrthoDB" id="9805787at2"/>
<dbReference type="InterPro" id="IPR015884">
    <property type="entry name" value="Malic_enzyme_CS"/>
</dbReference>
<dbReference type="SUPFAM" id="SSF53223">
    <property type="entry name" value="Aminoacid dehydrogenase-like, N-terminal domain"/>
    <property type="match status" value="1"/>
</dbReference>
<comment type="cofactor">
    <cofactor evidence="1">
        <name>Mn(2+)</name>
        <dbReference type="ChEBI" id="CHEBI:29035"/>
    </cofactor>
</comment>
<dbReference type="SMART" id="SM00919">
    <property type="entry name" value="Malic_M"/>
    <property type="match status" value="1"/>
</dbReference>
<feature type="active site" description="Proton acceptor" evidence="5">
    <location>
        <position position="91"/>
    </location>
</feature>
<evidence type="ECO:0000256" key="7">
    <source>
        <dbReference type="PIRSR" id="PIRSR000106-3"/>
    </source>
</evidence>
<dbReference type="RefSeq" id="WP_066824715.1">
    <property type="nucleotide sequence ID" value="NZ_LTBA01000013.1"/>
</dbReference>
<dbReference type="AlphaFoldDB" id="A0A151B3Y2"/>
<reference evidence="10 11" key="1">
    <citation type="submission" date="2016-02" db="EMBL/GenBank/DDBJ databases">
        <title>Genome sequence of Clostridium tepidiprofundi DSM 19306.</title>
        <authorList>
            <person name="Poehlein A."/>
            <person name="Daniel R."/>
        </authorList>
    </citation>
    <scope>NUCLEOTIDE SEQUENCE [LARGE SCALE GENOMIC DNA]</scope>
    <source>
        <strain evidence="10 11">DSM 19306</strain>
    </source>
</reference>
<dbReference type="InterPro" id="IPR037062">
    <property type="entry name" value="Malic_N_dom_sf"/>
</dbReference>
<dbReference type="PANTHER" id="PTHR43237">
    <property type="entry name" value="NADP-DEPENDENT MALIC ENZYME"/>
    <property type="match status" value="1"/>
</dbReference>
<protein>
    <submittedName>
        <fullName evidence="10">NAD-dependent malic enzyme</fullName>
        <ecNumber evidence="10">1.1.1.38</ecNumber>
    </submittedName>
</protein>
<evidence type="ECO:0000256" key="3">
    <source>
        <dbReference type="ARBA" id="ARBA00022723"/>
    </source>
</evidence>
<dbReference type="InterPro" id="IPR046346">
    <property type="entry name" value="Aminoacid_DH-like_N_sf"/>
</dbReference>
<keyword evidence="3 7" id="KW-0479">Metal-binding</keyword>
<dbReference type="InterPro" id="IPR001891">
    <property type="entry name" value="Malic_OxRdtase"/>
</dbReference>
<dbReference type="GO" id="GO:0004470">
    <property type="term" value="F:malic enzyme activity"/>
    <property type="evidence" value="ECO:0007669"/>
    <property type="project" value="InterPro"/>
</dbReference>
<keyword evidence="11" id="KW-1185">Reference proteome</keyword>
<proteinExistence type="inferred from homology"/>
<feature type="binding site" evidence="6">
    <location>
        <position position="285"/>
    </location>
    <ligand>
        <name>(S)-malate</name>
        <dbReference type="ChEBI" id="CHEBI:15589"/>
    </ligand>
</feature>
<dbReference type="SMART" id="SM01274">
    <property type="entry name" value="malic"/>
    <property type="match status" value="1"/>
</dbReference>
<evidence type="ECO:0000259" key="9">
    <source>
        <dbReference type="SMART" id="SM01274"/>
    </source>
</evidence>
<comment type="cofactor">
    <cofactor evidence="7">
        <name>Mg(2+)</name>
        <dbReference type="ChEBI" id="CHEBI:18420"/>
    </cofactor>
    <cofactor evidence="7">
        <name>Mn(2+)</name>
        <dbReference type="ChEBI" id="CHEBI:29035"/>
    </cofactor>
    <text evidence="7">Divalent metal cations. Prefers magnesium or manganese.</text>
</comment>
<dbReference type="PIRSF" id="PIRSF000106">
    <property type="entry name" value="ME"/>
    <property type="match status" value="1"/>
</dbReference>
<dbReference type="Pfam" id="PF00390">
    <property type="entry name" value="malic"/>
    <property type="match status" value="1"/>
</dbReference>
<feature type="binding site" evidence="6">
    <location>
        <position position="315"/>
    </location>
    <ligand>
        <name>(S)-malate</name>
        <dbReference type="ChEBI" id="CHEBI:15589"/>
    </ligand>
</feature>
<name>A0A151B3Y2_9CLOT</name>
<gene>
    <name evidence="10" type="ORF">CLTEP_14620</name>
</gene>
<dbReference type="InterPro" id="IPR051674">
    <property type="entry name" value="Malate_Decarboxylase"/>
</dbReference>
<accession>A0A151B3Y2</accession>
<dbReference type="GO" id="GO:0051287">
    <property type="term" value="F:NAD binding"/>
    <property type="evidence" value="ECO:0007669"/>
    <property type="project" value="InterPro"/>
</dbReference>
<sequence length="390" mass="41920">MDIKQEALKVHKELRGKLDIVGKMKVEDRHDLSIAYTPGVAEPCLKIAEDEDKVYDYTMKGNTVAIVTNGTAVLGLGDIGAKAGLPVMEGKALLFKEFGGINAFPICIDSKEPDEIIKTVKLIAPSFGGINLEDIKAPECFYIEKRLKEELDIPVFHDDQHGTAIVVLAGLYNALKLVGKHIENVNIVINGAGSAGTAICKLLLKAGAKNIVMCDKNGAVVEGDTSLTKPQQELAKITNRNMEKGNLKEIIKGKDVFIGVSAPGVVNKDMVSSMNKDSIVFAMANPTPEIMPDLAKDGGARIVATGRSDFPNQINNVLVFPGIFKGALEVRASEINEEMKLAAAKGIANLISDDELNEEYIIPNALDKSVAESVASEVKRIAKKMGIARI</sequence>
<dbReference type="InterPro" id="IPR012302">
    <property type="entry name" value="Malic_NAD-bd"/>
</dbReference>
<feature type="domain" description="Malic enzyme NAD-binding" evidence="8">
    <location>
        <begin position="160"/>
        <end position="383"/>
    </location>
</feature>
<dbReference type="Gene3D" id="3.40.50.720">
    <property type="entry name" value="NAD(P)-binding Rossmann-like Domain"/>
    <property type="match status" value="1"/>
</dbReference>
<feature type="active site" description="Proton donor" evidence="5">
    <location>
        <position position="36"/>
    </location>
</feature>
<evidence type="ECO:0000256" key="5">
    <source>
        <dbReference type="PIRSR" id="PIRSR000106-1"/>
    </source>
</evidence>
<feature type="domain" description="Malic enzyme N-terminal" evidence="9">
    <location>
        <begin position="15"/>
        <end position="148"/>
    </location>
</feature>
<evidence type="ECO:0000256" key="6">
    <source>
        <dbReference type="PIRSR" id="PIRSR000106-2"/>
    </source>
</evidence>
<dbReference type="InterPro" id="IPR045213">
    <property type="entry name" value="Malic_NAD-bd_bact_type"/>
</dbReference>
<comment type="caution">
    <text evidence="10">The sequence shown here is derived from an EMBL/GenBank/DDBJ whole genome shotgun (WGS) entry which is preliminary data.</text>
</comment>
<dbReference type="STRING" id="1121338.CLTEP_14620"/>
<comment type="similarity">
    <text evidence="2">Belongs to the malic enzymes family.</text>
</comment>
<dbReference type="GO" id="GO:0046872">
    <property type="term" value="F:metal ion binding"/>
    <property type="evidence" value="ECO:0007669"/>
    <property type="project" value="UniProtKB-KW"/>
</dbReference>
<dbReference type="EC" id="1.1.1.38" evidence="10"/>
<evidence type="ECO:0000313" key="10">
    <source>
        <dbReference type="EMBL" id="KYH34634.1"/>
    </source>
</evidence>
<dbReference type="GO" id="GO:0016616">
    <property type="term" value="F:oxidoreductase activity, acting on the CH-OH group of donors, NAD or NADP as acceptor"/>
    <property type="evidence" value="ECO:0007669"/>
    <property type="project" value="InterPro"/>
</dbReference>
<feature type="binding site" evidence="7">
    <location>
        <position position="133"/>
    </location>
    <ligand>
        <name>a divalent metal cation</name>
        <dbReference type="ChEBI" id="CHEBI:60240"/>
    </ligand>
</feature>
<dbReference type="PANTHER" id="PTHR43237:SF4">
    <property type="entry name" value="NADP-DEPENDENT MALIC ENZYME"/>
    <property type="match status" value="1"/>
</dbReference>
<dbReference type="Gene3D" id="3.40.50.10380">
    <property type="entry name" value="Malic enzyme, N-terminal domain"/>
    <property type="match status" value="1"/>
</dbReference>
<feature type="binding site" evidence="7">
    <location>
        <position position="159"/>
    </location>
    <ligand>
        <name>a divalent metal cation</name>
        <dbReference type="ChEBI" id="CHEBI:60240"/>
    </ligand>
</feature>
<dbReference type="FunFam" id="3.40.50.720:FF:000095">
    <property type="entry name" value="NADP-dependent malic enzyme"/>
    <property type="match status" value="1"/>
</dbReference>
<dbReference type="CDD" id="cd05311">
    <property type="entry name" value="NAD_bind_2_malic_enz"/>
    <property type="match status" value="1"/>
</dbReference>
<dbReference type="Proteomes" id="UP000075531">
    <property type="component" value="Unassembled WGS sequence"/>
</dbReference>
<keyword evidence="4 10" id="KW-0560">Oxidoreductase</keyword>
<dbReference type="PATRIC" id="fig|1121338.3.peg.1503"/>
<dbReference type="InterPro" id="IPR036291">
    <property type="entry name" value="NAD(P)-bd_dom_sf"/>
</dbReference>
<dbReference type="PROSITE" id="PS00331">
    <property type="entry name" value="MALIC_ENZYMES"/>
    <property type="match status" value="1"/>
</dbReference>
<evidence type="ECO:0000313" key="11">
    <source>
        <dbReference type="Proteomes" id="UP000075531"/>
    </source>
</evidence>
<feature type="binding site" evidence="7">
    <location>
        <position position="134"/>
    </location>
    <ligand>
        <name>a divalent metal cation</name>
        <dbReference type="ChEBI" id="CHEBI:60240"/>
    </ligand>
</feature>
<evidence type="ECO:0000259" key="8">
    <source>
        <dbReference type="SMART" id="SM00919"/>
    </source>
</evidence>
<evidence type="ECO:0000256" key="1">
    <source>
        <dbReference type="ARBA" id="ARBA00001936"/>
    </source>
</evidence>
<dbReference type="InterPro" id="IPR012301">
    <property type="entry name" value="Malic_N_dom"/>
</dbReference>
<dbReference type="FunFam" id="3.40.50.10380:FF:000003">
    <property type="entry name" value="NADP-dependent malic enzyme"/>
    <property type="match status" value="1"/>
</dbReference>
<organism evidence="10 11">
    <name type="scientific">Clostridium tepidiprofundi DSM 19306</name>
    <dbReference type="NCBI Taxonomy" id="1121338"/>
    <lineage>
        <taxon>Bacteria</taxon>
        <taxon>Bacillati</taxon>
        <taxon>Bacillota</taxon>
        <taxon>Clostridia</taxon>
        <taxon>Eubacteriales</taxon>
        <taxon>Clostridiaceae</taxon>
        <taxon>Clostridium</taxon>
    </lineage>
</organism>
<evidence type="ECO:0000256" key="4">
    <source>
        <dbReference type="ARBA" id="ARBA00023002"/>
    </source>
</evidence>
<dbReference type="Pfam" id="PF03949">
    <property type="entry name" value="Malic_M"/>
    <property type="match status" value="1"/>
</dbReference>